<keyword evidence="1" id="KW-0862">Zinc</keyword>
<proteinExistence type="predicted"/>
<evidence type="ECO:0000313" key="4">
    <source>
        <dbReference type="Proteomes" id="UP000507470"/>
    </source>
</evidence>
<dbReference type="SUPFAM" id="SSF57845">
    <property type="entry name" value="B-box zinc-binding domain"/>
    <property type="match status" value="1"/>
</dbReference>
<evidence type="ECO:0000313" key="3">
    <source>
        <dbReference type="EMBL" id="CAC5426155.1"/>
    </source>
</evidence>
<dbReference type="AlphaFoldDB" id="A0A6J8F397"/>
<reference evidence="3 4" key="1">
    <citation type="submission" date="2020-06" db="EMBL/GenBank/DDBJ databases">
        <authorList>
            <person name="Li R."/>
            <person name="Bekaert M."/>
        </authorList>
    </citation>
    <scope>NUCLEOTIDE SEQUENCE [LARGE SCALE GENOMIC DNA]</scope>
    <source>
        <strain evidence="4">wild</strain>
    </source>
</reference>
<dbReference type="GO" id="GO:0008270">
    <property type="term" value="F:zinc ion binding"/>
    <property type="evidence" value="ECO:0007669"/>
    <property type="project" value="UniProtKB-KW"/>
</dbReference>
<dbReference type="EMBL" id="CACVKT020010403">
    <property type="protein sequence ID" value="CAC5426155.1"/>
    <property type="molecule type" value="Genomic_DNA"/>
</dbReference>
<gene>
    <name evidence="3" type="ORF">MCOR_57891</name>
</gene>
<feature type="domain" description="B box-type" evidence="2">
    <location>
        <begin position="56"/>
        <end position="96"/>
    </location>
</feature>
<dbReference type="InterPro" id="IPR000315">
    <property type="entry name" value="Znf_B-box"/>
</dbReference>
<dbReference type="PANTHER" id="PTHR25462">
    <property type="entry name" value="BONUS, ISOFORM C-RELATED"/>
    <property type="match status" value="1"/>
</dbReference>
<evidence type="ECO:0000256" key="1">
    <source>
        <dbReference type="PROSITE-ProRule" id="PRU00024"/>
    </source>
</evidence>
<sequence>MAQAAFKTCEICVASPGHNYCQECDQLFCDGCKISHLRTKMTKNHTFLSGPNINPEVKQYCNEHDENFIYYCRECNTPICKICVIENHKKHDLCEINTSTAINKAEIESEINIKMNKLETNIMVIEQGTNAYHSDVDGVMHAIRQEGVRLKELIDTQVELFDQISERATHNTTSNLTVDW</sequence>
<dbReference type="InterPro" id="IPR047153">
    <property type="entry name" value="TRIM45/56/19-like"/>
</dbReference>
<dbReference type="SMART" id="SM00336">
    <property type="entry name" value="BBOX"/>
    <property type="match status" value="2"/>
</dbReference>
<keyword evidence="1" id="KW-0479">Metal-binding</keyword>
<dbReference type="PANTHER" id="PTHR25462:SF306">
    <property type="entry name" value="TRIPARTITE MOTIF CONTAINING 9"/>
    <property type="match status" value="1"/>
</dbReference>
<protein>
    <recommendedName>
        <fullName evidence="2">B box-type domain-containing protein</fullName>
    </recommendedName>
</protein>
<feature type="domain" description="B box-type" evidence="2">
    <location>
        <begin position="4"/>
        <end position="50"/>
    </location>
</feature>
<dbReference type="Gene3D" id="3.30.160.60">
    <property type="entry name" value="Classic Zinc Finger"/>
    <property type="match status" value="1"/>
</dbReference>
<dbReference type="Proteomes" id="UP000507470">
    <property type="component" value="Unassembled WGS sequence"/>
</dbReference>
<dbReference type="CDD" id="cd19757">
    <property type="entry name" value="Bbox1"/>
    <property type="match status" value="1"/>
</dbReference>
<keyword evidence="4" id="KW-1185">Reference proteome</keyword>
<name>A0A6J8F397_MYTCO</name>
<organism evidence="3 4">
    <name type="scientific">Mytilus coruscus</name>
    <name type="common">Sea mussel</name>
    <dbReference type="NCBI Taxonomy" id="42192"/>
    <lineage>
        <taxon>Eukaryota</taxon>
        <taxon>Metazoa</taxon>
        <taxon>Spiralia</taxon>
        <taxon>Lophotrochozoa</taxon>
        <taxon>Mollusca</taxon>
        <taxon>Bivalvia</taxon>
        <taxon>Autobranchia</taxon>
        <taxon>Pteriomorphia</taxon>
        <taxon>Mytilida</taxon>
        <taxon>Mytiloidea</taxon>
        <taxon>Mytilidae</taxon>
        <taxon>Mytilinae</taxon>
        <taxon>Mytilus</taxon>
    </lineage>
</organism>
<dbReference type="Pfam" id="PF00643">
    <property type="entry name" value="zf-B_box"/>
    <property type="match status" value="1"/>
</dbReference>
<evidence type="ECO:0000259" key="2">
    <source>
        <dbReference type="PROSITE" id="PS50119"/>
    </source>
</evidence>
<dbReference type="OrthoDB" id="6129292at2759"/>
<accession>A0A6J8F397</accession>
<dbReference type="PROSITE" id="PS50119">
    <property type="entry name" value="ZF_BBOX"/>
    <property type="match status" value="2"/>
</dbReference>
<keyword evidence="1" id="KW-0863">Zinc-finger</keyword>
<dbReference type="GO" id="GO:0061630">
    <property type="term" value="F:ubiquitin protein ligase activity"/>
    <property type="evidence" value="ECO:0007669"/>
    <property type="project" value="TreeGrafter"/>
</dbReference>